<reference evidence="1 2" key="1">
    <citation type="journal article" date="2022" name="Nat. Ecol. Evol.">
        <title>A masculinizing supergene underlies an exaggerated male reproductive morph in a spider.</title>
        <authorList>
            <person name="Hendrickx F."/>
            <person name="De Corte Z."/>
            <person name="Sonet G."/>
            <person name="Van Belleghem S.M."/>
            <person name="Kostlbacher S."/>
            <person name="Vangestel C."/>
        </authorList>
    </citation>
    <scope>NUCLEOTIDE SEQUENCE [LARGE SCALE GENOMIC DNA]</scope>
    <source>
        <strain evidence="1">W744_W776</strain>
    </source>
</reference>
<dbReference type="Proteomes" id="UP000827092">
    <property type="component" value="Unassembled WGS sequence"/>
</dbReference>
<keyword evidence="2" id="KW-1185">Reference proteome</keyword>
<evidence type="ECO:0000313" key="2">
    <source>
        <dbReference type="Proteomes" id="UP000827092"/>
    </source>
</evidence>
<sequence>MKRRGDSWSLRRNPEVVGGRNFELKKLSTTCPSNHHNPTPDKQTLAAFNQLEHDENPFATGINSAKEDNAAVLGCCTNSCRIN</sequence>
<dbReference type="EMBL" id="JAFNEN010000014">
    <property type="protein sequence ID" value="KAG8200677.1"/>
    <property type="molecule type" value="Genomic_DNA"/>
</dbReference>
<protein>
    <submittedName>
        <fullName evidence="1">Uncharacterized protein</fullName>
    </submittedName>
</protein>
<proteinExistence type="predicted"/>
<accession>A0AAV6VVZ5</accession>
<evidence type="ECO:0000313" key="1">
    <source>
        <dbReference type="EMBL" id="KAG8200677.1"/>
    </source>
</evidence>
<gene>
    <name evidence="1" type="ORF">JTE90_022295</name>
</gene>
<name>A0AAV6VVZ5_9ARAC</name>
<dbReference type="AlphaFoldDB" id="A0AAV6VVZ5"/>
<comment type="caution">
    <text evidence="1">The sequence shown here is derived from an EMBL/GenBank/DDBJ whole genome shotgun (WGS) entry which is preliminary data.</text>
</comment>
<organism evidence="1 2">
    <name type="scientific">Oedothorax gibbosus</name>
    <dbReference type="NCBI Taxonomy" id="931172"/>
    <lineage>
        <taxon>Eukaryota</taxon>
        <taxon>Metazoa</taxon>
        <taxon>Ecdysozoa</taxon>
        <taxon>Arthropoda</taxon>
        <taxon>Chelicerata</taxon>
        <taxon>Arachnida</taxon>
        <taxon>Araneae</taxon>
        <taxon>Araneomorphae</taxon>
        <taxon>Entelegynae</taxon>
        <taxon>Araneoidea</taxon>
        <taxon>Linyphiidae</taxon>
        <taxon>Erigoninae</taxon>
        <taxon>Oedothorax</taxon>
    </lineage>
</organism>